<dbReference type="PROSITE" id="PS00584">
    <property type="entry name" value="PFKB_KINASES_2"/>
    <property type="match status" value="1"/>
</dbReference>
<dbReference type="PANTHER" id="PTHR10584:SF166">
    <property type="entry name" value="RIBOKINASE"/>
    <property type="match status" value="1"/>
</dbReference>
<evidence type="ECO:0000256" key="1">
    <source>
        <dbReference type="ARBA" id="ARBA00005380"/>
    </source>
</evidence>
<feature type="binding site" evidence="12">
    <location>
        <position position="287"/>
    </location>
    <ligand>
        <name>K(+)</name>
        <dbReference type="ChEBI" id="CHEBI:29103"/>
    </ligand>
</feature>
<keyword evidence="6 12" id="KW-0547">Nucleotide-binding</keyword>
<feature type="binding site" evidence="12">
    <location>
        <position position="141"/>
    </location>
    <ligand>
        <name>substrate</name>
    </ligand>
</feature>
<comment type="subunit">
    <text evidence="12">Homodimer.</text>
</comment>
<keyword evidence="4 12" id="KW-0808">Transferase</keyword>
<comment type="catalytic activity">
    <reaction evidence="12">
        <text>D-ribose + ATP = D-ribose 5-phosphate + ADP + H(+)</text>
        <dbReference type="Rhea" id="RHEA:13697"/>
        <dbReference type="ChEBI" id="CHEBI:15378"/>
        <dbReference type="ChEBI" id="CHEBI:30616"/>
        <dbReference type="ChEBI" id="CHEBI:47013"/>
        <dbReference type="ChEBI" id="CHEBI:78346"/>
        <dbReference type="ChEBI" id="CHEBI:456216"/>
        <dbReference type="EC" id="2.7.1.15"/>
    </reaction>
</comment>
<keyword evidence="5 12" id="KW-0479">Metal-binding</keyword>
<feature type="binding site" evidence="12">
    <location>
        <position position="250"/>
    </location>
    <ligand>
        <name>K(+)</name>
        <dbReference type="ChEBI" id="CHEBI:29103"/>
    </ligand>
</feature>
<comment type="similarity">
    <text evidence="1">Belongs to the carbohydrate kinase pfkB family.</text>
</comment>
<evidence type="ECO:0000256" key="7">
    <source>
        <dbReference type="ARBA" id="ARBA00022777"/>
    </source>
</evidence>
<proteinExistence type="inferred from homology"/>
<evidence type="ECO:0000256" key="12">
    <source>
        <dbReference type="HAMAP-Rule" id="MF_01987"/>
    </source>
</evidence>
<dbReference type="InterPro" id="IPR011611">
    <property type="entry name" value="PfkB_dom"/>
</dbReference>
<feature type="binding site" evidence="12">
    <location>
        <begin position="222"/>
        <end position="227"/>
    </location>
    <ligand>
        <name>ATP</name>
        <dbReference type="ChEBI" id="CHEBI:30616"/>
    </ligand>
</feature>
<feature type="domain" description="Carbohydrate kinase PfkB" evidence="13">
    <location>
        <begin position="3"/>
        <end position="294"/>
    </location>
</feature>
<keyword evidence="10 12" id="KW-0630">Potassium</keyword>
<keyword evidence="7 12" id="KW-0418">Kinase</keyword>
<dbReference type="HAMAP" id="MF_01987">
    <property type="entry name" value="Ribokinase"/>
    <property type="match status" value="1"/>
</dbReference>
<comment type="caution">
    <text evidence="12">Lacks conserved residue(s) required for the propagation of feature annotation.</text>
</comment>
<dbReference type="CDD" id="cd01174">
    <property type="entry name" value="ribokinase"/>
    <property type="match status" value="1"/>
</dbReference>
<feature type="binding site" evidence="12">
    <location>
        <begin position="253"/>
        <end position="254"/>
    </location>
    <ligand>
        <name>ATP</name>
        <dbReference type="ChEBI" id="CHEBI:30616"/>
    </ligand>
</feature>
<dbReference type="PANTHER" id="PTHR10584">
    <property type="entry name" value="SUGAR KINASE"/>
    <property type="match status" value="1"/>
</dbReference>
<dbReference type="InterPro" id="IPR002139">
    <property type="entry name" value="Ribo/fructo_kinase"/>
</dbReference>
<keyword evidence="8 12" id="KW-0067">ATP-binding</keyword>
<keyword evidence="12" id="KW-0963">Cytoplasm</keyword>
<evidence type="ECO:0000313" key="14">
    <source>
        <dbReference type="EMBL" id="MEQ2510750.1"/>
    </source>
</evidence>
<dbReference type="EMBL" id="JBBMFF010000184">
    <property type="protein sequence ID" value="MEQ2510750.1"/>
    <property type="molecule type" value="Genomic_DNA"/>
</dbReference>
<dbReference type="Gene3D" id="3.40.1190.20">
    <property type="match status" value="1"/>
</dbReference>
<dbReference type="PRINTS" id="PR00990">
    <property type="entry name" value="RIBOKINASE"/>
</dbReference>
<dbReference type="RefSeq" id="WP_349135432.1">
    <property type="nucleotide sequence ID" value="NZ_JBBMFF010000184.1"/>
</dbReference>
<feature type="binding site" evidence="12">
    <location>
        <position position="185"/>
    </location>
    <ligand>
        <name>ATP</name>
        <dbReference type="ChEBI" id="CHEBI:30616"/>
    </ligand>
</feature>
<evidence type="ECO:0000256" key="2">
    <source>
        <dbReference type="ARBA" id="ARBA00012035"/>
    </source>
</evidence>
<dbReference type="Pfam" id="PF00294">
    <property type="entry name" value="PfkB"/>
    <property type="match status" value="1"/>
</dbReference>
<evidence type="ECO:0000256" key="11">
    <source>
        <dbReference type="ARBA" id="ARBA00023277"/>
    </source>
</evidence>
<sequence>MNNRVVVLGSCSVCHVFTSPELPARGETLIGDDYHIVVGGKGSGQAVVAQKLGGDVFLLERLGNDAHGRAQKQMYADLGIHTDFVYLDETTPTGSAGIFLDEAGQNKIVVVPGANGQVTCSDVDCLYETIRGAKILGAQLEVPLETVDHAIRVAASLGVRTMLDPAPAAPIDETLYPYISIIKPNECEAQSLTGLPVTDTETAYAAAQVLLDKGVREAVIITLGEKGTVLVTHKEKRYFPGIPMKTVDTGGAGDTFAGALLASLAQDWSLEKSVCYAQCASAICVTRTSDYAATEKEPIDALFKKTYPQYTL</sequence>
<dbReference type="InterPro" id="IPR002173">
    <property type="entry name" value="Carboh/pur_kinase_PfkB_CS"/>
</dbReference>
<comment type="function">
    <text evidence="12">Catalyzes the phosphorylation of ribose at O-5 in a reaction requiring ATP and magnesium. The resulting D-ribose-5-phosphate can then be used either for sythesis of nucleotides, histidine, and tryptophan, or as a component of the pentose phosphate pathway.</text>
</comment>
<evidence type="ECO:0000256" key="10">
    <source>
        <dbReference type="ARBA" id="ARBA00022958"/>
    </source>
</evidence>
<dbReference type="GO" id="GO:0004747">
    <property type="term" value="F:ribokinase activity"/>
    <property type="evidence" value="ECO:0007669"/>
    <property type="project" value="UniProtKB-EC"/>
</dbReference>
<comment type="activity regulation">
    <text evidence="12">Activated by a monovalent cation that binds near, but not in, the active site. The most likely occupant of the site in vivo is potassium. Ion binding induces a conformational change that may alter substrate affinity.</text>
</comment>
<reference evidence="14 15" key="1">
    <citation type="submission" date="2024-03" db="EMBL/GenBank/DDBJ databases">
        <title>Human intestinal bacterial collection.</title>
        <authorList>
            <person name="Pauvert C."/>
            <person name="Hitch T.C.A."/>
            <person name="Clavel T."/>
        </authorList>
    </citation>
    <scope>NUCLEOTIDE SEQUENCE [LARGE SCALE GENOMIC DNA]</scope>
    <source>
        <strain evidence="14 15">CLA-AA-H192</strain>
    </source>
</reference>
<feature type="binding site" evidence="12">
    <location>
        <position position="254"/>
    </location>
    <ligand>
        <name>substrate</name>
    </ligand>
</feature>
<accession>A0ABV1G5U6</accession>
<evidence type="ECO:0000256" key="8">
    <source>
        <dbReference type="ARBA" id="ARBA00022840"/>
    </source>
</evidence>
<comment type="cofactor">
    <cofactor evidence="12">
        <name>Mg(2+)</name>
        <dbReference type="ChEBI" id="CHEBI:18420"/>
    </cofactor>
    <text evidence="12">Requires a divalent cation, most likely magnesium in vivo, as an electrophilic catalyst to aid phosphoryl group transfer. It is the chelate of the metal and the nucleotide that is the actual substrate.</text>
</comment>
<dbReference type="InterPro" id="IPR029056">
    <property type="entry name" value="Ribokinase-like"/>
</dbReference>
<comment type="pathway">
    <text evidence="12">Carbohydrate metabolism; D-ribose degradation; D-ribose 5-phosphate from beta-D-ribopyranose: step 2/2.</text>
</comment>
<dbReference type="InterPro" id="IPR011877">
    <property type="entry name" value="Ribokinase"/>
</dbReference>
<evidence type="ECO:0000259" key="13">
    <source>
        <dbReference type="Pfam" id="PF00294"/>
    </source>
</evidence>
<comment type="caution">
    <text evidence="14">The sequence shown here is derived from an EMBL/GenBank/DDBJ whole genome shotgun (WGS) entry which is preliminary data.</text>
</comment>
<feature type="binding site" evidence="12">
    <location>
        <position position="248"/>
    </location>
    <ligand>
        <name>K(+)</name>
        <dbReference type="ChEBI" id="CHEBI:29103"/>
    </ligand>
</feature>
<evidence type="ECO:0000256" key="3">
    <source>
        <dbReference type="ARBA" id="ARBA00016943"/>
    </source>
</evidence>
<dbReference type="SUPFAM" id="SSF53613">
    <property type="entry name" value="Ribokinase-like"/>
    <property type="match status" value="1"/>
</dbReference>
<evidence type="ECO:0000256" key="5">
    <source>
        <dbReference type="ARBA" id="ARBA00022723"/>
    </source>
</evidence>
<feature type="binding site" evidence="12">
    <location>
        <position position="284"/>
    </location>
    <ligand>
        <name>K(+)</name>
        <dbReference type="ChEBI" id="CHEBI:29103"/>
    </ligand>
</feature>
<evidence type="ECO:0000256" key="6">
    <source>
        <dbReference type="ARBA" id="ARBA00022741"/>
    </source>
</evidence>
<evidence type="ECO:0000313" key="15">
    <source>
        <dbReference type="Proteomes" id="UP001491552"/>
    </source>
</evidence>
<keyword evidence="11 12" id="KW-0119">Carbohydrate metabolism</keyword>
<organism evidence="14 15">
    <name type="scientific">Faecousia intestinalis</name>
    <dbReference type="NCBI Taxonomy" id="3133167"/>
    <lineage>
        <taxon>Bacteria</taxon>
        <taxon>Bacillati</taxon>
        <taxon>Bacillota</taxon>
        <taxon>Clostridia</taxon>
        <taxon>Eubacteriales</taxon>
        <taxon>Oscillospiraceae</taxon>
        <taxon>Faecousia</taxon>
    </lineage>
</organism>
<gene>
    <name evidence="12" type="primary">rbsK</name>
    <name evidence="14" type="ORF">WMO66_05730</name>
</gene>
<evidence type="ECO:0000256" key="4">
    <source>
        <dbReference type="ARBA" id="ARBA00022679"/>
    </source>
</evidence>
<protein>
    <recommendedName>
        <fullName evidence="3 12">Ribokinase</fullName>
        <shortName evidence="12">RK</shortName>
        <ecNumber evidence="2 12">2.7.1.15</ecNumber>
    </recommendedName>
</protein>
<keyword evidence="15" id="KW-1185">Reference proteome</keyword>
<comment type="similarity">
    <text evidence="12">Belongs to the carbohydrate kinase PfkB family. Ribokinase subfamily.</text>
</comment>
<feature type="active site" description="Proton acceptor" evidence="12">
    <location>
        <position position="254"/>
    </location>
</feature>
<comment type="subcellular location">
    <subcellularLocation>
        <location evidence="12">Cytoplasm</location>
    </subcellularLocation>
</comment>
<name>A0ABV1G5U6_9FIRM</name>
<dbReference type="Proteomes" id="UP001491552">
    <property type="component" value="Unassembled WGS sequence"/>
</dbReference>
<evidence type="ECO:0000256" key="9">
    <source>
        <dbReference type="ARBA" id="ARBA00022842"/>
    </source>
</evidence>
<dbReference type="EC" id="2.7.1.15" evidence="2 12"/>
<keyword evidence="9 12" id="KW-0460">Magnesium</keyword>